<dbReference type="OrthoDB" id="8070558at2759"/>
<organism evidence="2 3">
    <name type="scientific">Hermetia illucens</name>
    <name type="common">Black soldier fly</name>
    <dbReference type="NCBI Taxonomy" id="343691"/>
    <lineage>
        <taxon>Eukaryota</taxon>
        <taxon>Metazoa</taxon>
        <taxon>Ecdysozoa</taxon>
        <taxon>Arthropoda</taxon>
        <taxon>Hexapoda</taxon>
        <taxon>Insecta</taxon>
        <taxon>Pterygota</taxon>
        <taxon>Neoptera</taxon>
        <taxon>Endopterygota</taxon>
        <taxon>Diptera</taxon>
        <taxon>Brachycera</taxon>
        <taxon>Stratiomyomorpha</taxon>
        <taxon>Stratiomyidae</taxon>
        <taxon>Hermetiinae</taxon>
        <taxon>Hermetia</taxon>
    </lineage>
</organism>
<sequence>MARGSGKQNGDPPVFEKRVTRSSVKALSVSPTERAESPVPRTRSGVTPDVTTPLKNTPAKIRTRRASLADASQEVVGSPIRRSRRLSTNSEEVSTPTKTRSLRSTRANLTLVEQPVPEEDEQTKVSPKPLRGRRKSLAANHIESQSQTPVKEKDDGPHELKKTTNEDKTDRTEKAASESHSDAESPGVKKTMVKLKRFSSEKRISQSPPGVKQQTTDTSKTLSNDSVGDKDHTGEETLKEPPSDAEFSELKKSTVKIERFSSDKRRSSQSPPSVEQRTAETSRTLTNGSVDDKSHAEEETASGPPYDEESSTLKKFMVKLKRFSSEKRQASQSPPNIKQQTTESSKASASDSADDKTNAKEKVAPEPPSDAVSPVLKKSLVKLKRFSSDEHRASQSPPRVNVKQETTQSSEVLPTDSVDDKCQAEEKTEGENVTVEEKMETDEPTPEKQKEIRSQQVTSDNIVPETPETNTQSSDSVPETSEANVVSLDPVPETSLVAVNSLNGSSVEEVNDEESEPSIQEIKDDEHSIQEVKFSKSDKDAEEESCIEIVADDEEVCDSTQLEATHDKAQLNCSTFAKQETDVEPKDITPSSERQSPSSSSHVDETEAKKNSPVENKAAFAKSWSQSVKGTVNKSSDEPEFIDAISVKPASPEKSSPENTGAAIATKKEAKYQQSSEEEDEEEDEEERERSRNEFLDSEAMEVSDGEDSMSSGERAYLEENEISVKGESIGSEDTSEDEVEDEEDEKGSIASFILSDSEGEMLSGKDSLLGSDDEITPKKKYRRVVINEDSSSEGESNEASKEVEEVESSDLEKVDAEEVSTEAVEDGNTSISEHNTERNKSLDTSKASRKSIEENKKDSAFDGSGDSIKPKEGAATLGNTSSVEAGEPTTDADMEPSDAEPAKIELAVEDEAEVNSSSKTKSSSLGTSPRKDGDEPSEEVVEEIHDKTVSDNGSGLADSELNTSVRKNSEKSVLSENGLDEANEDEYDKLVNSGRESMSSSKSQSQLLDASNECLNSSKITIAESKSSQICNSAGDSNVEDIKQILSVSQVSPAIFEHSADDSTSEIDNDQEDRNLSKNKSFIKNKSLMKSNASRKSIQRSGLNDSRNDSTVSMSISKEVTDPTSPKLQLRMEDESESDNESRSDGKEPEQRMNRSSASVKNMSLLSNNLNKSRSRDNQISSKDDTADDDEELPGSEGEEGAELENVSEKNPNSLNISRTNRNWDKLNSSDQLEADPDELDDVAANSEIESNENKSISTTKDVNSLVESVKTPSNVEETTTDEDLADSDKNTTIVLGNRVNDMPPENNSQDSDEESGGGEEEPDEKLNKSHNSVRRYSGTTHTRTDELNESKKRNSLGKDRSRTMNASTEIKNKSQTFHNSDESSEEEDDMDSSSNQKLTTKETSCQETAPKKDELASESESEDEDAKEMEAETQKNRSRINGSTNERIVVNVTIGKVAEDGSESDKNDHANLQIVNKSTSSMSGKKRLSLNSSKRGNSSILQRSRNIPESSGESDAEEINNVSISRKAPIPLFQTLKMVDQSTPAEKYKIKLKINDKTYISSDDEGDATAEKAQTADDSKANISGKSRLNDTSFTISRTGDKSCAKNESIDSNKNSNKKKSKSKQRSTDKSLEKSAEENKTEISFIGSSDNSLENYAPNVTPKKKSASKTKLLSAPNSKARNALDTKPLNASNTKPLNGSNTKSLNVSIKKPVLGEKSSDSKTLKKKKAALESEILKEVLMNKINQAVKQGKIVDAKDRLGNNKNPNIPSGDQQVSAFAVYNLETKKKRKLSKNEDVHLKTKKLKSSEEQREPKETKVSKTEKRKKKNESYEDGTSSPQPTDWQVSDAAPKKKKLKILSDMPFGFQEAPATPKRVNGFEVTCATPKQVGWKVRSILSAGQKDIPEVAKKRVKNSARRDDSSSPSPKKVWTSVGYFEVSEADTPLWSRRQYKPEPLGAKTDFAVHSLSSKKHKVPESMEIYSSTALDFKRRANFNDKIKRESSKELLQKKIKKKF</sequence>
<gene>
    <name evidence="2" type="ORF">HERILL_LOCUS7023</name>
</gene>
<feature type="compositionally biased region" description="Low complexity" evidence="1">
    <location>
        <begin position="1247"/>
        <end position="1259"/>
    </location>
</feature>
<feature type="compositionally biased region" description="Polar residues" evidence="1">
    <location>
        <begin position="21"/>
        <end position="31"/>
    </location>
</feature>
<dbReference type="EMBL" id="LR899011">
    <property type="protein sequence ID" value="CAD7084111.1"/>
    <property type="molecule type" value="Genomic_DNA"/>
</dbReference>
<feature type="compositionally biased region" description="Basic and acidic residues" evidence="1">
    <location>
        <begin position="1601"/>
        <end position="1613"/>
    </location>
</feature>
<feature type="compositionally biased region" description="Polar residues" evidence="1">
    <location>
        <begin position="1397"/>
        <end position="1409"/>
    </location>
</feature>
<feature type="region of interest" description="Disordered" evidence="1">
    <location>
        <begin position="1903"/>
        <end position="1930"/>
    </location>
</feature>
<keyword evidence="3" id="KW-1185">Reference proteome</keyword>
<feature type="compositionally biased region" description="Basic and acidic residues" evidence="1">
    <location>
        <begin position="1548"/>
        <end position="1558"/>
    </location>
</feature>
<feature type="compositionally biased region" description="Polar residues" evidence="1">
    <location>
        <begin position="1210"/>
        <end position="1233"/>
    </location>
</feature>
<feature type="compositionally biased region" description="Basic and acidic residues" evidence="1">
    <location>
        <begin position="227"/>
        <end position="266"/>
    </location>
</feature>
<feature type="compositionally biased region" description="Polar residues" evidence="1">
    <location>
        <begin position="330"/>
        <end position="343"/>
    </location>
</feature>
<feature type="compositionally biased region" description="Acidic residues" evidence="1">
    <location>
        <begin position="1418"/>
        <end position="1429"/>
    </location>
</feature>
<dbReference type="Proteomes" id="UP000594454">
    <property type="component" value="Chromosome 3"/>
</dbReference>
<feature type="compositionally biased region" description="Polar residues" evidence="1">
    <location>
        <begin position="1260"/>
        <end position="1279"/>
    </location>
</feature>
<feature type="region of interest" description="Disordered" evidence="1">
    <location>
        <begin position="1"/>
        <end position="543"/>
    </location>
</feature>
<feature type="compositionally biased region" description="Acidic residues" evidence="1">
    <location>
        <begin position="1384"/>
        <end position="1393"/>
    </location>
</feature>
<feature type="compositionally biased region" description="Basic and acidic residues" evidence="1">
    <location>
        <begin position="851"/>
        <end position="861"/>
    </location>
</feature>
<feature type="compositionally biased region" description="Polar residues" evidence="1">
    <location>
        <begin position="623"/>
        <end position="634"/>
    </location>
</feature>
<feature type="compositionally biased region" description="Polar residues" evidence="1">
    <location>
        <begin position="1583"/>
        <end position="1600"/>
    </location>
</feature>
<reference evidence="2 3" key="1">
    <citation type="submission" date="2020-11" db="EMBL/GenBank/DDBJ databases">
        <authorList>
            <person name="Wallbank WR R."/>
            <person name="Pardo Diaz C."/>
            <person name="Kozak K."/>
            <person name="Martin S."/>
            <person name="Jiggins C."/>
            <person name="Moest M."/>
            <person name="Warren A I."/>
            <person name="Generalovic N T."/>
            <person name="Byers J.R.P. K."/>
            <person name="Montejo-Kovacevich G."/>
            <person name="Yen C E."/>
        </authorList>
    </citation>
    <scope>NUCLEOTIDE SEQUENCE [LARGE SCALE GENOMIC DNA]</scope>
</reference>
<feature type="compositionally biased region" description="Low complexity" evidence="1">
    <location>
        <begin position="591"/>
        <end position="601"/>
    </location>
</feature>
<feature type="compositionally biased region" description="Basic and acidic residues" evidence="1">
    <location>
        <begin position="1141"/>
        <end position="1154"/>
    </location>
</feature>
<feature type="compositionally biased region" description="Polar residues" evidence="1">
    <location>
        <begin position="1079"/>
        <end position="1128"/>
    </location>
</feature>
<feature type="compositionally biased region" description="Basic and acidic residues" evidence="1">
    <location>
        <begin position="521"/>
        <end position="539"/>
    </location>
</feature>
<feature type="region of interest" description="Disordered" evidence="1">
    <location>
        <begin position="1755"/>
        <end position="1777"/>
    </location>
</feature>
<feature type="compositionally biased region" description="Basic and acidic residues" evidence="1">
    <location>
        <begin position="1715"/>
        <end position="1728"/>
    </location>
</feature>
<feature type="compositionally biased region" description="Polar residues" evidence="1">
    <location>
        <begin position="1764"/>
        <end position="1777"/>
    </location>
</feature>
<feature type="compositionally biased region" description="Basic and acidic residues" evidence="1">
    <location>
        <begin position="353"/>
        <end position="364"/>
    </location>
</feature>
<accession>A0A7R8UNI7</accession>
<feature type="compositionally biased region" description="Polar residues" evidence="1">
    <location>
        <begin position="454"/>
        <end position="484"/>
    </location>
</feature>
<feature type="compositionally biased region" description="Basic and acidic residues" evidence="1">
    <location>
        <begin position="1459"/>
        <end position="1471"/>
    </location>
</feature>
<feature type="compositionally biased region" description="Polar residues" evidence="1">
    <location>
        <begin position="961"/>
        <end position="976"/>
    </location>
</feature>
<feature type="compositionally biased region" description="Basic and acidic residues" evidence="1">
    <location>
        <begin position="835"/>
        <end position="844"/>
    </location>
</feature>
<feature type="compositionally biased region" description="Polar residues" evidence="1">
    <location>
        <begin position="1835"/>
        <end position="1846"/>
    </location>
</feature>
<feature type="compositionally biased region" description="Basic and acidic residues" evidence="1">
    <location>
        <begin position="418"/>
        <end position="438"/>
    </location>
</feature>
<feature type="compositionally biased region" description="Acidic residues" evidence="1">
    <location>
        <begin position="676"/>
        <end position="687"/>
    </location>
</feature>
<feature type="compositionally biased region" description="Polar residues" evidence="1">
    <location>
        <begin position="268"/>
        <end position="289"/>
    </location>
</feature>
<feature type="compositionally biased region" description="Polar residues" evidence="1">
    <location>
        <begin position="1691"/>
        <end position="1709"/>
    </location>
</feature>
<feature type="region of interest" description="Disordered" evidence="1">
    <location>
        <begin position="576"/>
        <end position="988"/>
    </location>
</feature>
<feature type="compositionally biased region" description="Acidic residues" evidence="1">
    <location>
        <begin position="1312"/>
        <end position="1325"/>
    </location>
</feature>
<feature type="compositionally biased region" description="Basic and acidic residues" evidence="1">
    <location>
        <begin position="1175"/>
        <end position="1186"/>
    </location>
</feature>
<feature type="compositionally biased region" description="Low complexity" evidence="1">
    <location>
        <begin position="1160"/>
        <end position="1173"/>
    </location>
</feature>
<feature type="compositionally biased region" description="Acidic residues" evidence="1">
    <location>
        <begin position="1187"/>
        <end position="1204"/>
    </location>
</feature>
<feature type="compositionally biased region" description="Basic and acidic residues" evidence="1">
    <location>
        <begin position="1628"/>
        <end position="1643"/>
    </location>
</feature>
<feature type="compositionally biased region" description="Polar residues" evidence="1">
    <location>
        <begin position="1475"/>
        <end position="1513"/>
    </location>
</feature>
<feature type="region of interest" description="Disordered" evidence="1">
    <location>
        <begin position="1789"/>
        <end position="1853"/>
    </location>
</feature>
<feature type="compositionally biased region" description="Basic and acidic residues" evidence="1">
    <location>
        <begin position="1794"/>
        <end position="1823"/>
    </location>
</feature>
<evidence type="ECO:0000256" key="1">
    <source>
        <dbReference type="SAM" id="MobiDB-lite"/>
    </source>
</evidence>
<feature type="compositionally biased region" description="Polar residues" evidence="1">
    <location>
        <begin position="86"/>
        <end position="108"/>
    </location>
</feature>
<feature type="compositionally biased region" description="Polar residues" evidence="1">
    <location>
        <begin position="394"/>
        <end position="412"/>
    </location>
</feature>
<protein>
    <submittedName>
        <fullName evidence="2">Uncharacterized protein</fullName>
    </submittedName>
</protein>
<proteinExistence type="predicted"/>
<feature type="compositionally biased region" description="Basic and acidic residues" evidence="1">
    <location>
        <begin position="602"/>
        <end position="612"/>
    </location>
</feature>
<dbReference type="InParanoid" id="A0A7R8UNI7"/>
<feature type="compositionally biased region" description="Low complexity" evidence="1">
    <location>
        <begin position="917"/>
        <end position="929"/>
    </location>
</feature>
<feature type="compositionally biased region" description="Polar residues" evidence="1">
    <location>
        <begin position="205"/>
        <end position="226"/>
    </location>
</feature>
<feature type="compositionally biased region" description="Acidic residues" evidence="1">
    <location>
        <begin position="979"/>
        <end position="988"/>
    </location>
</feature>
<feature type="region of interest" description="Disordered" evidence="1">
    <location>
        <begin position="1546"/>
        <end position="1728"/>
    </location>
</feature>
<feature type="compositionally biased region" description="Acidic residues" evidence="1">
    <location>
        <begin position="696"/>
        <end position="708"/>
    </location>
</feature>
<evidence type="ECO:0000313" key="2">
    <source>
        <dbReference type="EMBL" id="CAD7084111.1"/>
    </source>
</evidence>
<evidence type="ECO:0000313" key="3">
    <source>
        <dbReference type="Proteomes" id="UP000594454"/>
    </source>
</evidence>
<feature type="compositionally biased region" description="Basic residues" evidence="1">
    <location>
        <begin position="1618"/>
        <end position="1627"/>
    </location>
</feature>
<feature type="compositionally biased region" description="Acidic residues" evidence="1">
    <location>
        <begin position="1234"/>
        <end position="1243"/>
    </location>
</feature>
<feature type="compositionally biased region" description="Polar residues" evidence="1">
    <location>
        <begin position="1365"/>
        <end position="1380"/>
    </location>
</feature>
<name>A0A7R8UNI7_HERIL</name>
<feature type="compositionally biased region" description="Basic and acidic residues" evidence="1">
    <location>
        <begin position="1344"/>
        <end position="1364"/>
    </location>
</feature>
<feature type="compositionally biased region" description="Basic and acidic residues" evidence="1">
    <location>
        <begin position="150"/>
        <end position="183"/>
    </location>
</feature>
<feature type="compositionally biased region" description="Acidic residues" evidence="1">
    <location>
        <begin position="734"/>
        <end position="746"/>
    </location>
</feature>
<feature type="region of interest" description="Disordered" evidence="1">
    <location>
        <begin position="1058"/>
        <end position="1534"/>
    </location>
</feature>